<sequence>MSGRCDARLRRRAVRVRYGLAGGFPRASNGAWVKNEIVTPAGANGEAVRGRRFAAAVAVHAAMACLGATALPTAAATPPAACHDQLTRLIVPALRQAAMNRRDIHVDVAERDGNVYRLRLFTIPDHSGTPNRDATIGWVTLDTQAMRALDVTRDPDRPDVLNLDRRALSRFVSTCVAPAASVPSVRDAVDCDALNRRAQAQGDYVTGSDAGRVVIGNGRLPFHSAPDDACRIDGVFIVEHDHVDARTDYGRFTSVVYLNPRTRRIAEGWVSTARLKPDGTGIAPRQP</sequence>
<protein>
    <submittedName>
        <fullName evidence="1">Uncharacterized protein</fullName>
    </submittedName>
</protein>
<accession>A0A6P3BSU5</accession>
<dbReference type="EMBL" id="CABVQN010000069">
    <property type="protein sequence ID" value="VWD63397.1"/>
    <property type="molecule type" value="Genomic_DNA"/>
</dbReference>
<gene>
    <name evidence="1" type="ORF">BLA39750_07716</name>
</gene>
<reference evidence="1 2" key="1">
    <citation type="submission" date="2019-09" db="EMBL/GenBank/DDBJ databases">
        <authorList>
            <person name="Depoorter E."/>
        </authorList>
    </citation>
    <scope>NUCLEOTIDE SEQUENCE [LARGE SCALE GENOMIC DNA]</scope>
    <source>
        <strain evidence="1">R-39750</strain>
    </source>
</reference>
<name>A0A6P3BSU5_BURL3</name>
<organism evidence="1 2">
    <name type="scientific">Burkholderia lata (strain ATCC 17760 / DSM 23089 / LMG 22485 / NCIMB 9086 / R18194 / 383)</name>
    <dbReference type="NCBI Taxonomy" id="482957"/>
    <lineage>
        <taxon>Bacteria</taxon>
        <taxon>Pseudomonadati</taxon>
        <taxon>Pseudomonadota</taxon>
        <taxon>Betaproteobacteria</taxon>
        <taxon>Burkholderiales</taxon>
        <taxon>Burkholderiaceae</taxon>
        <taxon>Burkholderia</taxon>
        <taxon>Burkholderia cepacia complex</taxon>
    </lineage>
</organism>
<dbReference type="AlphaFoldDB" id="A0A6P3BSU5"/>
<evidence type="ECO:0000313" key="1">
    <source>
        <dbReference type="EMBL" id="VWD63397.1"/>
    </source>
</evidence>
<evidence type="ECO:0000313" key="2">
    <source>
        <dbReference type="Proteomes" id="UP000494110"/>
    </source>
</evidence>
<dbReference type="Proteomes" id="UP000494110">
    <property type="component" value="Unassembled WGS sequence"/>
</dbReference>
<proteinExistence type="predicted"/>